<comment type="caution">
    <text evidence="7">The sequence shown here is derived from an EMBL/GenBank/DDBJ whole genome shotgun (WGS) entry which is preliminary data.</text>
</comment>
<dbReference type="InterPro" id="IPR002213">
    <property type="entry name" value="UDP_glucos_trans"/>
</dbReference>
<evidence type="ECO:0000313" key="8">
    <source>
        <dbReference type="Proteomes" id="UP001210211"/>
    </source>
</evidence>
<dbReference type="FunFam" id="3.40.50.2000:FF:000063">
    <property type="entry name" value="Glycosyltransferase"/>
    <property type="match status" value="1"/>
</dbReference>
<dbReference type="EC" id="2.4.1.-" evidence="5"/>
<dbReference type="CDD" id="cd03784">
    <property type="entry name" value="GT1_Gtf-like"/>
    <property type="match status" value="1"/>
</dbReference>
<reference evidence="7 8" key="1">
    <citation type="journal article" date="2022" name="Cell">
        <title>Repeat-based holocentromeres influence genome architecture and karyotype evolution.</title>
        <authorList>
            <person name="Hofstatter P.G."/>
            <person name="Thangavel G."/>
            <person name="Lux T."/>
            <person name="Neumann P."/>
            <person name="Vondrak T."/>
            <person name="Novak P."/>
            <person name="Zhang M."/>
            <person name="Costa L."/>
            <person name="Castellani M."/>
            <person name="Scott A."/>
            <person name="Toegelov H."/>
            <person name="Fuchs J."/>
            <person name="Mata-Sucre Y."/>
            <person name="Dias Y."/>
            <person name="Vanzela A.L.L."/>
            <person name="Huettel B."/>
            <person name="Almeida C.C.S."/>
            <person name="Simkova H."/>
            <person name="Souza G."/>
            <person name="Pedrosa-Harand A."/>
            <person name="Macas J."/>
            <person name="Mayer K.F.X."/>
            <person name="Houben A."/>
            <person name="Marques A."/>
        </authorList>
    </citation>
    <scope>NUCLEOTIDE SEQUENCE [LARGE SCALE GENOMIC DNA]</scope>
    <source>
        <strain evidence="7">RhyTen1mFocal</strain>
    </source>
</reference>
<dbReference type="AlphaFoldDB" id="A0AAD5WA57"/>
<protein>
    <recommendedName>
        <fullName evidence="5">Glycosyltransferase</fullName>
        <ecNumber evidence="5">2.4.1.-</ecNumber>
    </recommendedName>
</protein>
<evidence type="ECO:0000256" key="6">
    <source>
        <dbReference type="SAM" id="SignalP"/>
    </source>
</evidence>
<keyword evidence="2 4" id="KW-0328">Glycosyltransferase</keyword>
<name>A0AAD5WA57_9POAL</name>
<dbReference type="Gene3D" id="3.40.50.2000">
    <property type="entry name" value="Glycogen Phosphorylase B"/>
    <property type="match status" value="2"/>
</dbReference>
<sequence length="493" mass="55107">MATQSSPLHIVLFPFLAHGHLLPLADLGRLFALHGVKCTILTTPGNVTYIDMAIEQTNEYLKSKNEPGLVQISISLIPFPSAEVGLPDGIENVSVYSSPEVRHKFFQAFLLLEEPFEQKLKEINPDAFVSDTFYAWSADVSARTSIPRLVFNGMGLLARCGLDVVYEILESLPDDVDKFAVPGLPHQFEMHRSQHLFTLKNKQILSVFKRNNEMDARSYGEIVNSFLELEADYAVHWRDVVRRKSWLVGPVALCNEKGIEKLGRWGGNTSIGADELLQWLNSKHAGTVVYICFGSIANLNISKEQTMKIAIALEESNRDFIWVVKNSNEACYADWLDDFERRMCKVRKGLIIRGWAPQVVILNHPAVGGFLTQCGWNSTLEAITAGVPMITWPMNGDQFFNEKLVVDVLQVGAAVGAKFGGPYFENQQLIEPETIKSVIERVVGEGIEGEAMRKRAEVLKEKAKKAVQEGGSSYSDVQNLIQELMARRNIVPI</sequence>
<evidence type="ECO:0000256" key="1">
    <source>
        <dbReference type="ARBA" id="ARBA00009995"/>
    </source>
</evidence>
<keyword evidence="6" id="KW-0732">Signal</keyword>
<dbReference type="PANTHER" id="PTHR48047">
    <property type="entry name" value="GLYCOSYLTRANSFERASE"/>
    <property type="match status" value="1"/>
</dbReference>
<accession>A0AAD5WA57</accession>
<feature type="chain" id="PRO_5041935328" description="Glycosyltransferase" evidence="6">
    <location>
        <begin position="20"/>
        <end position="493"/>
    </location>
</feature>
<dbReference type="SUPFAM" id="SSF53756">
    <property type="entry name" value="UDP-Glycosyltransferase/glycogen phosphorylase"/>
    <property type="match status" value="1"/>
</dbReference>
<dbReference type="GO" id="GO:0035251">
    <property type="term" value="F:UDP-glucosyltransferase activity"/>
    <property type="evidence" value="ECO:0007669"/>
    <property type="project" value="TreeGrafter"/>
</dbReference>
<evidence type="ECO:0000256" key="3">
    <source>
        <dbReference type="ARBA" id="ARBA00022679"/>
    </source>
</evidence>
<organism evidence="7 8">
    <name type="scientific">Rhynchospora tenuis</name>
    <dbReference type="NCBI Taxonomy" id="198213"/>
    <lineage>
        <taxon>Eukaryota</taxon>
        <taxon>Viridiplantae</taxon>
        <taxon>Streptophyta</taxon>
        <taxon>Embryophyta</taxon>
        <taxon>Tracheophyta</taxon>
        <taxon>Spermatophyta</taxon>
        <taxon>Magnoliopsida</taxon>
        <taxon>Liliopsida</taxon>
        <taxon>Poales</taxon>
        <taxon>Cyperaceae</taxon>
        <taxon>Cyperoideae</taxon>
        <taxon>Rhynchosporeae</taxon>
        <taxon>Rhynchospora</taxon>
    </lineage>
</organism>
<proteinExistence type="inferred from homology"/>
<comment type="similarity">
    <text evidence="1 4">Belongs to the UDP-glycosyltransferase family.</text>
</comment>
<dbReference type="PANTHER" id="PTHR48047:SF45">
    <property type="entry name" value="SCOPOLETIN GLUCOSYLTRANSFERASE-LIKE"/>
    <property type="match status" value="1"/>
</dbReference>
<keyword evidence="3 4" id="KW-0808">Transferase</keyword>
<gene>
    <name evidence="7" type="ORF">LUZ61_014165</name>
</gene>
<evidence type="ECO:0000256" key="4">
    <source>
        <dbReference type="RuleBase" id="RU003718"/>
    </source>
</evidence>
<dbReference type="EMBL" id="JAMRDG010000002">
    <property type="protein sequence ID" value="KAJ3685001.1"/>
    <property type="molecule type" value="Genomic_DNA"/>
</dbReference>
<dbReference type="Proteomes" id="UP001210211">
    <property type="component" value="Unassembled WGS sequence"/>
</dbReference>
<dbReference type="PROSITE" id="PS00375">
    <property type="entry name" value="UDPGT"/>
    <property type="match status" value="1"/>
</dbReference>
<dbReference type="InterPro" id="IPR035595">
    <property type="entry name" value="UDP_glycos_trans_CS"/>
</dbReference>
<evidence type="ECO:0000256" key="2">
    <source>
        <dbReference type="ARBA" id="ARBA00022676"/>
    </source>
</evidence>
<keyword evidence="8" id="KW-1185">Reference proteome</keyword>
<feature type="signal peptide" evidence="6">
    <location>
        <begin position="1"/>
        <end position="19"/>
    </location>
</feature>
<evidence type="ECO:0000313" key="7">
    <source>
        <dbReference type="EMBL" id="KAJ3685001.1"/>
    </source>
</evidence>
<dbReference type="Pfam" id="PF00201">
    <property type="entry name" value="UDPGT"/>
    <property type="match status" value="1"/>
</dbReference>
<evidence type="ECO:0000256" key="5">
    <source>
        <dbReference type="RuleBase" id="RU362057"/>
    </source>
</evidence>